<dbReference type="FunFam" id="3.30.70.270:FF:000001">
    <property type="entry name" value="Diguanylate cyclase domain protein"/>
    <property type="match status" value="1"/>
</dbReference>
<keyword evidence="3" id="KW-0812">Transmembrane</keyword>
<dbReference type="EC" id="2.7.7.65" evidence="1"/>
<feature type="domain" description="GGDEF" evidence="4">
    <location>
        <begin position="424"/>
        <end position="558"/>
    </location>
</feature>
<dbReference type="PANTHER" id="PTHR45138:SF9">
    <property type="entry name" value="DIGUANYLATE CYCLASE DGCM-RELATED"/>
    <property type="match status" value="1"/>
</dbReference>
<keyword evidence="6" id="KW-1185">Reference proteome</keyword>
<protein>
    <recommendedName>
        <fullName evidence="1">diguanylate cyclase</fullName>
        <ecNumber evidence="1">2.7.7.65</ecNumber>
    </recommendedName>
</protein>
<keyword evidence="3" id="KW-0472">Membrane</keyword>
<dbReference type="Proteomes" id="UP000001733">
    <property type="component" value="Chromosome"/>
</dbReference>
<dbReference type="PaxDb" id="309799-DICTH_1650"/>
<dbReference type="SMART" id="SM00267">
    <property type="entry name" value="GGDEF"/>
    <property type="match status" value="1"/>
</dbReference>
<keyword evidence="3" id="KW-1133">Transmembrane helix</keyword>
<dbReference type="GO" id="GO:0052621">
    <property type="term" value="F:diguanylate cyclase activity"/>
    <property type="evidence" value="ECO:0007669"/>
    <property type="project" value="UniProtKB-EC"/>
</dbReference>
<dbReference type="GO" id="GO:0005886">
    <property type="term" value="C:plasma membrane"/>
    <property type="evidence" value="ECO:0007669"/>
    <property type="project" value="TreeGrafter"/>
</dbReference>
<dbReference type="AlphaFoldDB" id="B5YAJ1"/>
<name>B5YAJ1_DICT6</name>
<comment type="catalytic activity">
    <reaction evidence="2">
        <text>2 GTP = 3',3'-c-di-GMP + 2 diphosphate</text>
        <dbReference type="Rhea" id="RHEA:24898"/>
        <dbReference type="ChEBI" id="CHEBI:33019"/>
        <dbReference type="ChEBI" id="CHEBI:37565"/>
        <dbReference type="ChEBI" id="CHEBI:58805"/>
        <dbReference type="EC" id="2.7.7.65"/>
    </reaction>
</comment>
<sequence length="559" mass="65056">MKIKNKIFLYYICISLIFFTFLEIIFVNVIKNEYLRNFKAEIQNYVNLCLNSISEKSKLIIDFENPQNFISKIESKIKGNQILKDLKVGGIIIQSNNTYSIIPTIDYEALPENLLTEKDLYYKDNYFYVYPLTKNSSNSTELIFIYNAKELRNKIVTSAISFSLPLLALQVFFTILFYYSMKYTYVKPLEKLAENLTLENVSMNIESHEINRKDEIGTLTRKIIDFEKSMKNIISSYEKILQQKGTNLSILLQCISEFNMAKKPVDVAKVIAKLCNGNFPIKIYDVYIVNPIEKEEFYQNLQIINREEAKEILDMLNFNPNNNFYTSKDIKLFAYNVPEDYILIPLRRNEKLYGFIATSTPTSNDLQDTTLSILYHLTVSLENSFLYEHTEKLSYVDPLTGVYNKRKIDEILENEVNRALRYNRPLSLIFIDIDHFKNINDTYGHIIGDSFLKELALFLLRNTRNIDTIGRFGGEEFVCILPETDLESAYKVGEKLRVRWNIERHIIPIKIDEKIGTLSMGISNLPTHSKNARELLILADNALYKAKKERNKTLIVGNS</sequence>
<dbReference type="GO" id="GO:0043709">
    <property type="term" value="P:cell adhesion involved in single-species biofilm formation"/>
    <property type="evidence" value="ECO:0007669"/>
    <property type="project" value="TreeGrafter"/>
</dbReference>
<evidence type="ECO:0000256" key="2">
    <source>
        <dbReference type="ARBA" id="ARBA00034247"/>
    </source>
</evidence>
<dbReference type="NCBIfam" id="TIGR00254">
    <property type="entry name" value="GGDEF"/>
    <property type="match status" value="1"/>
</dbReference>
<reference evidence="5 6" key="1">
    <citation type="journal article" date="2014" name="Genome Announc.">
        <title>Complete Genome Sequence of the Extreme Thermophile Dictyoglomus thermophilum H-6-12.</title>
        <authorList>
            <person name="Coil D.A."/>
            <person name="Badger J.H."/>
            <person name="Forberger H.C."/>
            <person name="Riggs F."/>
            <person name="Madupu R."/>
            <person name="Fedorova N."/>
            <person name="Ward N."/>
            <person name="Robb F.T."/>
            <person name="Eisen J.A."/>
        </authorList>
    </citation>
    <scope>NUCLEOTIDE SEQUENCE [LARGE SCALE GENOMIC DNA]</scope>
    <source>
        <strain evidence="6">ATCC 35947 / DSM 3960 / H-6-12</strain>
    </source>
</reference>
<evidence type="ECO:0000313" key="6">
    <source>
        <dbReference type="Proteomes" id="UP000001733"/>
    </source>
</evidence>
<dbReference type="eggNOG" id="COG3706">
    <property type="taxonomic scope" value="Bacteria"/>
</dbReference>
<dbReference type="InterPro" id="IPR029787">
    <property type="entry name" value="Nucleotide_cyclase"/>
</dbReference>
<dbReference type="CDD" id="cd01949">
    <property type="entry name" value="GGDEF"/>
    <property type="match status" value="1"/>
</dbReference>
<dbReference type="GO" id="GO:1902201">
    <property type="term" value="P:negative regulation of bacterial-type flagellum-dependent cell motility"/>
    <property type="evidence" value="ECO:0007669"/>
    <property type="project" value="TreeGrafter"/>
</dbReference>
<evidence type="ECO:0000259" key="4">
    <source>
        <dbReference type="PROSITE" id="PS50887"/>
    </source>
</evidence>
<evidence type="ECO:0000256" key="3">
    <source>
        <dbReference type="SAM" id="Phobius"/>
    </source>
</evidence>
<accession>B5YAJ1</accession>
<proteinExistence type="predicted"/>
<dbReference type="InterPro" id="IPR000160">
    <property type="entry name" value="GGDEF_dom"/>
</dbReference>
<dbReference type="InterPro" id="IPR050469">
    <property type="entry name" value="Diguanylate_Cyclase"/>
</dbReference>
<organism evidence="5 6">
    <name type="scientific">Dictyoglomus thermophilum (strain ATCC 35947 / DSM 3960 / H-6-12)</name>
    <dbReference type="NCBI Taxonomy" id="309799"/>
    <lineage>
        <taxon>Bacteria</taxon>
        <taxon>Pseudomonadati</taxon>
        <taxon>Dictyoglomota</taxon>
        <taxon>Dictyoglomia</taxon>
        <taxon>Dictyoglomales</taxon>
        <taxon>Dictyoglomaceae</taxon>
        <taxon>Dictyoglomus</taxon>
    </lineage>
</organism>
<dbReference type="Pfam" id="PF00990">
    <property type="entry name" value="GGDEF"/>
    <property type="match status" value="1"/>
</dbReference>
<dbReference type="InterPro" id="IPR043128">
    <property type="entry name" value="Rev_trsase/Diguanyl_cyclase"/>
</dbReference>
<dbReference type="Gene3D" id="3.30.70.270">
    <property type="match status" value="1"/>
</dbReference>
<dbReference type="RefSeq" id="WP_012548376.1">
    <property type="nucleotide sequence ID" value="NC_011297.1"/>
</dbReference>
<feature type="transmembrane region" description="Helical" evidence="3">
    <location>
        <begin position="7"/>
        <end position="30"/>
    </location>
</feature>
<dbReference type="EMBL" id="CP001146">
    <property type="protein sequence ID" value="ACI19744.1"/>
    <property type="molecule type" value="Genomic_DNA"/>
</dbReference>
<dbReference type="KEGG" id="dth:DICTH_1650"/>
<dbReference type="PROSITE" id="PS50887">
    <property type="entry name" value="GGDEF"/>
    <property type="match status" value="1"/>
</dbReference>
<gene>
    <name evidence="5" type="ordered locus">DICTH_1650</name>
</gene>
<dbReference type="PANTHER" id="PTHR45138">
    <property type="entry name" value="REGULATORY COMPONENTS OF SENSORY TRANSDUCTION SYSTEM"/>
    <property type="match status" value="1"/>
</dbReference>
<dbReference type="HOGENOM" id="CLU_487230_0_0_0"/>
<dbReference type="STRING" id="309799.DICTH_1650"/>
<evidence type="ECO:0000256" key="1">
    <source>
        <dbReference type="ARBA" id="ARBA00012528"/>
    </source>
</evidence>
<dbReference type="SUPFAM" id="SSF55073">
    <property type="entry name" value="Nucleotide cyclase"/>
    <property type="match status" value="1"/>
</dbReference>
<evidence type="ECO:0000313" key="5">
    <source>
        <dbReference type="EMBL" id="ACI19744.1"/>
    </source>
</evidence>